<evidence type="ECO:0000313" key="2">
    <source>
        <dbReference type="Proteomes" id="UP000324222"/>
    </source>
</evidence>
<organism evidence="1 2">
    <name type="scientific">Portunus trituberculatus</name>
    <name type="common">Swimming crab</name>
    <name type="synonym">Neptunus trituberculatus</name>
    <dbReference type="NCBI Taxonomy" id="210409"/>
    <lineage>
        <taxon>Eukaryota</taxon>
        <taxon>Metazoa</taxon>
        <taxon>Ecdysozoa</taxon>
        <taxon>Arthropoda</taxon>
        <taxon>Crustacea</taxon>
        <taxon>Multicrustacea</taxon>
        <taxon>Malacostraca</taxon>
        <taxon>Eumalacostraca</taxon>
        <taxon>Eucarida</taxon>
        <taxon>Decapoda</taxon>
        <taxon>Pleocyemata</taxon>
        <taxon>Brachyura</taxon>
        <taxon>Eubrachyura</taxon>
        <taxon>Portunoidea</taxon>
        <taxon>Portunidae</taxon>
        <taxon>Portuninae</taxon>
        <taxon>Portunus</taxon>
    </lineage>
</organism>
<dbReference type="Proteomes" id="UP000324222">
    <property type="component" value="Unassembled WGS sequence"/>
</dbReference>
<sequence length="83" mass="8980">MESSPLYYIKETCSVAISSVANSTILKENLTIVEQVGGRGGDCPEPTVAWEPTTRLTMEQGCGAEIKRLLSDDKSMTLAMVLN</sequence>
<protein>
    <submittedName>
        <fullName evidence="1">Uncharacterized protein</fullName>
    </submittedName>
</protein>
<name>A0A5B7H2Q8_PORTR</name>
<proteinExistence type="predicted"/>
<comment type="caution">
    <text evidence="1">The sequence shown here is derived from an EMBL/GenBank/DDBJ whole genome shotgun (WGS) entry which is preliminary data.</text>
</comment>
<reference evidence="1 2" key="1">
    <citation type="submission" date="2019-05" db="EMBL/GenBank/DDBJ databases">
        <title>Another draft genome of Portunus trituberculatus and its Hox gene families provides insights of decapod evolution.</title>
        <authorList>
            <person name="Jeong J.-H."/>
            <person name="Song I."/>
            <person name="Kim S."/>
            <person name="Choi T."/>
            <person name="Kim D."/>
            <person name="Ryu S."/>
            <person name="Kim W."/>
        </authorList>
    </citation>
    <scope>NUCLEOTIDE SEQUENCE [LARGE SCALE GENOMIC DNA]</scope>
    <source>
        <tissue evidence="1">Muscle</tissue>
    </source>
</reference>
<keyword evidence="2" id="KW-1185">Reference proteome</keyword>
<evidence type="ECO:0000313" key="1">
    <source>
        <dbReference type="EMBL" id="MPC64156.1"/>
    </source>
</evidence>
<accession>A0A5B7H2Q8</accession>
<gene>
    <name evidence="1" type="ORF">E2C01_058268</name>
</gene>
<dbReference type="AlphaFoldDB" id="A0A5B7H2Q8"/>
<dbReference type="EMBL" id="VSRR010021708">
    <property type="protein sequence ID" value="MPC64156.1"/>
    <property type="molecule type" value="Genomic_DNA"/>
</dbReference>